<comment type="similarity">
    <text evidence="10">Belongs to the RecC family.</text>
</comment>
<dbReference type="Gene3D" id="3.40.50.10930">
    <property type="match status" value="1"/>
</dbReference>
<dbReference type="NCBIfam" id="TIGR01450">
    <property type="entry name" value="recC"/>
    <property type="match status" value="1"/>
</dbReference>
<organism evidence="12 13">
    <name type="scientific">Nocardioides marinquilinus</name>
    <dbReference type="NCBI Taxonomy" id="1210400"/>
    <lineage>
        <taxon>Bacteria</taxon>
        <taxon>Bacillati</taxon>
        <taxon>Actinomycetota</taxon>
        <taxon>Actinomycetes</taxon>
        <taxon>Propionibacteriales</taxon>
        <taxon>Nocardioidaceae</taxon>
        <taxon>Nocardioides</taxon>
    </lineage>
</organism>
<dbReference type="InterPro" id="IPR011335">
    <property type="entry name" value="Restrct_endonuc-II-like"/>
</dbReference>
<dbReference type="InterPro" id="IPR006697">
    <property type="entry name" value="RecC"/>
</dbReference>
<evidence type="ECO:0000256" key="1">
    <source>
        <dbReference type="ARBA" id="ARBA00022722"/>
    </source>
</evidence>
<proteinExistence type="inferred from homology"/>
<protein>
    <recommendedName>
        <fullName evidence="10">RecBCD enzyme subunit RecC</fullName>
    </recommendedName>
    <alternativeName>
        <fullName evidence="10">Exonuclease V subunit RecC</fullName>
        <shortName evidence="10">ExoV subunit RecC</shortName>
    </alternativeName>
    <alternativeName>
        <fullName evidence="10">Helicase/nuclease RecBCD subunit RecC</fullName>
    </alternativeName>
</protein>
<comment type="miscellaneous">
    <text evidence="10">In the RecBCD complex, RecB has a slow 3'-5' helicase, an exonuclease activity and loads RecA onto ssDNA, RecD has a fast 5'-3' helicase activity, while RecC stimulates the ATPase and processivity of the RecB helicase and contributes to recognition of the Chi site.</text>
</comment>
<keyword evidence="4 10" id="KW-0378">Hydrolase</keyword>
<keyword evidence="2 10" id="KW-0547">Nucleotide-binding</keyword>
<accession>A0ABP9Q5H4</accession>
<keyword evidence="1 10" id="KW-0540">Nuclease</keyword>
<evidence type="ECO:0000256" key="4">
    <source>
        <dbReference type="ARBA" id="ARBA00022801"/>
    </source>
</evidence>
<dbReference type="Gene3D" id="1.10.10.990">
    <property type="match status" value="1"/>
</dbReference>
<evidence type="ECO:0000256" key="5">
    <source>
        <dbReference type="ARBA" id="ARBA00022806"/>
    </source>
</evidence>
<evidence type="ECO:0000256" key="10">
    <source>
        <dbReference type="HAMAP-Rule" id="MF_01486"/>
    </source>
</evidence>
<evidence type="ECO:0000256" key="3">
    <source>
        <dbReference type="ARBA" id="ARBA00022763"/>
    </source>
</evidence>
<dbReference type="SUPFAM" id="SSF52980">
    <property type="entry name" value="Restriction endonuclease-like"/>
    <property type="match status" value="1"/>
</dbReference>
<dbReference type="HAMAP" id="MF_01486">
    <property type="entry name" value="RecC"/>
    <property type="match status" value="1"/>
</dbReference>
<dbReference type="Gene3D" id="1.10.10.160">
    <property type="match status" value="1"/>
</dbReference>
<dbReference type="InterPro" id="IPR027417">
    <property type="entry name" value="P-loop_NTPase"/>
</dbReference>
<keyword evidence="9 10" id="KW-0234">DNA repair</keyword>
<dbReference type="InterPro" id="IPR041500">
    <property type="entry name" value="RecC_C"/>
</dbReference>
<evidence type="ECO:0000259" key="11">
    <source>
        <dbReference type="Pfam" id="PF17946"/>
    </source>
</evidence>
<evidence type="ECO:0000256" key="2">
    <source>
        <dbReference type="ARBA" id="ARBA00022741"/>
    </source>
</evidence>
<evidence type="ECO:0000256" key="6">
    <source>
        <dbReference type="ARBA" id="ARBA00022839"/>
    </source>
</evidence>
<dbReference type="PIRSF" id="PIRSF000980">
    <property type="entry name" value="RecC"/>
    <property type="match status" value="1"/>
</dbReference>
<keyword evidence="3 10" id="KW-0227">DNA damage</keyword>
<sequence length="1137" mass="122577">MALHLHRAPRTDQLADALGELLAVPLADPFAEEVVVVPAKGVERWLTQRLSHRLGVGPRGGDGVCAGVRFLTPGSLVALLLDRDRDDVWHPERLVWPLLATIDASLGEPWCEALSRHLGHGHDDPDGAALRRDRRWSVARRLAGLMADYATQRPGLVTAWREGHDTDGTGTGTGTGLPADLVWQAELWRRLVARVADQHGAEPPDVRHRRTVERLLADDPTLDLPGRLSLFGHTRLAATEVELLQALASHRDVHLWLPQPSAALWTALADLPGPPGPAGPVPRADDRSADVVGHPLLASLGRDTRELRRSLAVPLTDHDVVPPAPQSEPATLLGRLQHDLRANHAPTAAERAHRTLAPDDRSLQVHACHGPARQVEVLREVLVGLLDDDPTLQPRDILVMCPDIETFAPLVSAGFGLADVVEARPGERADAGHPAHRLRVRLADRALTSTNPLLAVARDLVGLAGGRVEASAVLDLAAAPAVRRRFGFSDDDLDRVARWVAQAGVRWGLDASQRARFDMQRFEHNTWRSGLDRVLLGVAMSGDDHRHLGRGLPLDDVGSGDVDLAGRLAELVDRVAACVESLDAAVDVAAWMTALADGVRALTEVGTDDAWQLPQLERELARASATAGVSGEGEAPVALRLADVRSLLDSRLAGRPTRANFRTGSLTVATLVPMRSVPHRVVCLVGLDDGVFPRTVVPDGDDVLARHPLTGERDARSEDRQLLLDALLAATERVVVTYTGANEQSGATRPPAVPLGELLDAADRTLAEPVRDHVLVRHPLQPYDPRNLRPGALVEADPRPFSFDRAALAGARAAVAERVPPPPLLEGTLSPAPAADVSLADLKAFFSHPSRAFLRQRLEVATPLEPDELDDAIPVELDGLQKWQVGDHLVRELVAGADAEAVMLAEQLKGTLPPGRLGIGALTGVVEECHKLIARTADLRTGEPRAIDVDVDLGDGRRLTGTVTGVHGSRLVTLGYSRLKARLRLLTWIDLLALSAGHPDESFTSHAVGRERAGPKRALSGPLDHRALDWLRTLVGLRDLGLTRPLPLPVATAAAWAEGRARQLAGEGVDPAVTAAREWVTDPHNAYGITNEDDDPHHQRCFGEHAPLSRLLDAGLPDHAWQVWEPLLTRGEKVGPL</sequence>
<keyword evidence="13" id="KW-1185">Reference proteome</keyword>
<comment type="subunit">
    <text evidence="10">Heterotrimer of RecB, RecC and RecD. All subunits contribute to DNA-binding.</text>
</comment>
<evidence type="ECO:0000256" key="9">
    <source>
        <dbReference type="ARBA" id="ARBA00023204"/>
    </source>
</evidence>
<evidence type="ECO:0000256" key="7">
    <source>
        <dbReference type="ARBA" id="ARBA00022840"/>
    </source>
</evidence>
<dbReference type="Pfam" id="PF04257">
    <property type="entry name" value="Exonuc_V_gamma"/>
    <property type="match status" value="1"/>
</dbReference>
<name>A0ABP9Q5H4_9ACTN</name>
<dbReference type="Proteomes" id="UP001500221">
    <property type="component" value="Unassembled WGS sequence"/>
</dbReference>
<keyword evidence="5 10" id="KW-0347">Helicase</keyword>
<dbReference type="PANTHER" id="PTHR30591:SF1">
    <property type="entry name" value="RECBCD ENZYME SUBUNIT RECC"/>
    <property type="match status" value="1"/>
</dbReference>
<dbReference type="EMBL" id="BAABKG010000006">
    <property type="protein sequence ID" value="GAA5155599.1"/>
    <property type="molecule type" value="Genomic_DNA"/>
</dbReference>
<comment type="function">
    <text evidence="10">A helicase/nuclease that prepares dsDNA breaks (DSB) for recombinational DNA repair. Binds to DSBs and unwinds DNA via a highly rapid and processive ATP-dependent bidirectional helicase activity. Unwinds dsDNA until it encounters a Chi (crossover hotspot instigator) sequence from the 3' direction. Cuts ssDNA a few nucleotides 3' to the Chi site. The properties and activities of the enzyme are changed at Chi. The Chi-altered holoenzyme produces a long 3'-ssDNA overhang and facilitates RecA-binding to the ssDNA for homologous DNA recombination and repair. Holoenzyme degrades any linearized DNA that is unable to undergo homologous recombination. In the holoenzyme this subunit recognizes the wild-type Chi sequence, and when added to isolated RecB increases its ATP-dependent helicase processivity.</text>
</comment>
<evidence type="ECO:0000313" key="12">
    <source>
        <dbReference type="EMBL" id="GAA5155599.1"/>
    </source>
</evidence>
<gene>
    <name evidence="10 12" type="primary">recC</name>
    <name evidence="12" type="ORF">GCM10023340_41300</name>
</gene>
<feature type="domain" description="RecC C-terminal" evidence="11">
    <location>
        <begin position="835"/>
        <end position="1060"/>
    </location>
</feature>
<dbReference type="Pfam" id="PF17946">
    <property type="entry name" value="RecC_C"/>
    <property type="match status" value="1"/>
</dbReference>
<dbReference type="Gene3D" id="3.40.50.300">
    <property type="entry name" value="P-loop containing nucleotide triphosphate hydrolases"/>
    <property type="match status" value="2"/>
</dbReference>
<dbReference type="PANTHER" id="PTHR30591">
    <property type="entry name" value="RECBCD ENZYME SUBUNIT RECC"/>
    <property type="match status" value="1"/>
</dbReference>
<dbReference type="SUPFAM" id="SSF52540">
    <property type="entry name" value="P-loop containing nucleoside triphosphate hydrolases"/>
    <property type="match status" value="2"/>
</dbReference>
<evidence type="ECO:0000313" key="13">
    <source>
        <dbReference type="Proteomes" id="UP001500221"/>
    </source>
</evidence>
<dbReference type="InterPro" id="IPR013986">
    <property type="entry name" value="DExx_box_DNA_helicase_dom_sf"/>
</dbReference>
<reference evidence="13" key="1">
    <citation type="journal article" date="2019" name="Int. J. Syst. Evol. Microbiol.">
        <title>The Global Catalogue of Microorganisms (GCM) 10K type strain sequencing project: providing services to taxonomists for standard genome sequencing and annotation.</title>
        <authorList>
            <consortium name="The Broad Institute Genomics Platform"/>
            <consortium name="The Broad Institute Genome Sequencing Center for Infectious Disease"/>
            <person name="Wu L."/>
            <person name="Ma J."/>
        </authorList>
    </citation>
    <scope>NUCLEOTIDE SEQUENCE [LARGE SCALE GENOMIC DNA]</scope>
    <source>
        <strain evidence="13">JCM 18459</strain>
    </source>
</reference>
<keyword evidence="6 10" id="KW-0269">Exonuclease</keyword>
<evidence type="ECO:0000256" key="8">
    <source>
        <dbReference type="ARBA" id="ARBA00023125"/>
    </source>
</evidence>
<keyword evidence="8 10" id="KW-0238">DNA-binding</keyword>
<dbReference type="RefSeq" id="WP_345463368.1">
    <property type="nucleotide sequence ID" value="NZ_BAABKG010000006.1"/>
</dbReference>
<comment type="caution">
    <text evidence="12">The sequence shown here is derived from an EMBL/GenBank/DDBJ whole genome shotgun (WGS) entry which is preliminary data.</text>
</comment>
<keyword evidence="7 10" id="KW-0067">ATP-binding</keyword>